<proteinExistence type="predicted"/>
<evidence type="ECO:0000313" key="1">
    <source>
        <dbReference type="EMBL" id="KKL78190.1"/>
    </source>
</evidence>
<organism evidence="1">
    <name type="scientific">marine sediment metagenome</name>
    <dbReference type="NCBI Taxonomy" id="412755"/>
    <lineage>
        <taxon>unclassified sequences</taxon>
        <taxon>metagenomes</taxon>
        <taxon>ecological metagenomes</taxon>
    </lineage>
</organism>
<reference evidence="1" key="1">
    <citation type="journal article" date="2015" name="Nature">
        <title>Complex archaea that bridge the gap between prokaryotes and eukaryotes.</title>
        <authorList>
            <person name="Spang A."/>
            <person name="Saw J.H."/>
            <person name="Jorgensen S.L."/>
            <person name="Zaremba-Niedzwiedzka K."/>
            <person name="Martijn J."/>
            <person name="Lind A.E."/>
            <person name="van Eijk R."/>
            <person name="Schleper C."/>
            <person name="Guy L."/>
            <person name="Ettema T.J."/>
        </authorList>
    </citation>
    <scope>NUCLEOTIDE SEQUENCE</scope>
</reference>
<dbReference type="EMBL" id="LAZR01023535">
    <property type="protein sequence ID" value="KKL78190.1"/>
    <property type="molecule type" value="Genomic_DNA"/>
</dbReference>
<comment type="caution">
    <text evidence="1">The sequence shown here is derived from an EMBL/GenBank/DDBJ whole genome shotgun (WGS) entry which is preliminary data.</text>
</comment>
<gene>
    <name evidence="1" type="ORF">LCGC14_2027330</name>
</gene>
<accession>A0A0F9H959</accession>
<protein>
    <submittedName>
        <fullName evidence="1">Uncharacterized protein</fullName>
    </submittedName>
</protein>
<sequence length="78" mass="8399">MSAETPTATACTRGWTPGGVRSEMEKIQAQISALESDLSAMVSRGTVGYVEARHELVEASDALHRAVEILDDNYSSML</sequence>
<dbReference type="AlphaFoldDB" id="A0A0F9H959"/>
<name>A0A0F9H959_9ZZZZ</name>